<gene>
    <name evidence="4" type="ORF">G7Y89_g6561</name>
</gene>
<dbReference type="EMBL" id="JAAMPI010000430">
    <property type="protein sequence ID" value="KAF4631571.1"/>
    <property type="molecule type" value="Genomic_DNA"/>
</dbReference>
<keyword evidence="2" id="KW-1133">Transmembrane helix</keyword>
<feature type="compositionally biased region" description="Basic and acidic residues" evidence="1">
    <location>
        <begin position="277"/>
        <end position="289"/>
    </location>
</feature>
<keyword evidence="5" id="KW-1185">Reference proteome</keyword>
<keyword evidence="2" id="KW-0812">Transmembrane</keyword>
<evidence type="ECO:0000256" key="3">
    <source>
        <dbReference type="SAM" id="SignalP"/>
    </source>
</evidence>
<dbReference type="PROSITE" id="PS51257">
    <property type="entry name" value="PROKAR_LIPOPROTEIN"/>
    <property type="match status" value="1"/>
</dbReference>
<dbReference type="OrthoDB" id="3562979at2759"/>
<dbReference type="AlphaFoldDB" id="A0A8H4W2W5"/>
<name>A0A8H4W2W5_9HELO</name>
<protein>
    <submittedName>
        <fullName evidence="4">Uncharacterized protein</fullName>
    </submittedName>
</protein>
<proteinExistence type="predicted"/>
<feature type="region of interest" description="Disordered" evidence="1">
    <location>
        <begin position="113"/>
        <end position="132"/>
    </location>
</feature>
<evidence type="ECO:0000256" key="2">
    <source>
        <dbReference type="SAM" id="Phobius"/>
    </source>
</evidence>
<dbReference type="Proteomes" id="UP000566819">
    <property type="component" value="Unassembled WGS sequence"/>
</dbReference>
<feature type="transmembrane region" description="Helical" evidence="2">
    <location>
        <begin position="203"/>
        <end position="222"/>
    </location>
</feature>
<sequence length="297" mass="32703">MKPTSPISLFLFIHLASSAPIPISHNTLTISCSQKSCREHIINPITGPNTPPTTFNIANNPHFPVHQLFPNEPIDNKPITPSSAISPSAALSVSNPISSSYLLALSSSTIQNPPQSPAAPVSSLPAKPTSALPNLRKEDAERYWASLRSATTKDKNGVEMVMSDGSVDPPQTMRCLDMQLEAVPGGYYIRHRATYVVREYSDVLVVGIVLLFLVIVICVEAVEKFGSLQNIFSRNPLRRSRERRQHGAIFLAEDEDVAFLVEKPFFLQPAPAPRFKTKTDEESENEKIPYESNGEIV</sequence>
<feature type="chain" id="PRO_5034378044" evidence="3">
    <location>
        <begin position="19"/>
        <end position="297"/>
    </location>
</feature>
<evidence type="ECO:0000313" key="4">
    <source>
        <dbReference type="EMBL" id="KAF4631571.1"/>
    </source>
</evidence>
<evidence type="ECO:0000256" key="1">
    <source>
        <dbReference type="SAM" id="MobiDB-lite"/>
    </source>
</evidence>
<comment type="caution">
    <text evidence="4">The sequence shown here is derived from an EMBL/GenBank/DDBJ whole genome shotgun (WGS) entry which is preliminary data.</text>
</comment>
<keyword evidence="3" id="KW-0732">Signal</keyword>
<accession>A0A8H4W2W5</accession>
<feature type="signal peptide" evidence="3">
    <location>
        <begin position="1"/>
        <end position="18"/>
    </location>
</feature>
<reference evidence="4 5" key="1">
    <citation type="submission" date="2020-03" db="EMBL/GenBank/DDBJ databases">
        <title>Draft Genome Sequence of Cudoniella acicularis.</title>
        <authorList>
            <person name="Buettner E."/>
            <person name="Kellner H."/>
        </authorList>
    </citation>
    <scope>NUCLEOTIDE SEQUENCE [LARGE SCALE GENOMIC DNA]</scope>
    <source>
        <strain evidence="4 5">DSM 108380</strain>
    </source>
</reference>
<evidence type="ECO:0000313" key="5">
    <source>
        <dbReference type="Proteomes" id="UP000566819"/>
    </source>
</evidence>
<keyword evidence="2" id="KW-0472">Membrane</keyword>
<feature type="region of interest" description="Disordered" evidence="1">
    <location>
        <begin position="272"/>
        <end position="297"/>
    </location>
</feature>
<organism evidence="4 5">
    <name type="scientific">Cudoniella acicularis</name>
    <dbReference type="NCBI Taxonomy" id="354080"/>
    <lineage>
        <taxon>Eukaryota</taxon>
        <taxon>Fungi</taxon>
        <taxon>Dikarya</taxon>
        <taxon>Ascomycota</taxon>
        <taxon>Pezizomycotina</taxon>
        <taxon>Leotiomycetes</taxon>
        <taxon>Helotiales</taxon>
        <taxon>Tricladiaceae</taxon>
        <taxon>Cudoniella</taxon>
    </lineage>
</organism>